<proteinExistence type="predicted"/>
<dbReference type="AlphaFoldDB" id="A0AAW2FSN6"/>
<protein>
    <submittedName>
        <fullName evidence="1">Uncharacterized protein</fullName>
    </submittedName>
</protein>
<sequence>MTRGKRRQTEVYIIKKTFDEYTVYHAIDNVYLYSESIQLLYYAIQYRYHPFERSRRKSRARCGAWRKPRSSRLAREHRRLNIE</sequence>
<comment type="caution">
    <text evidence="1">The sequence shown here is derived from an EMBL/GenBank/DDBJ whole genome shotgun (WGS) entry which is preliminary data.</text>
</comment>
<keyword evidence="2" id="KW-1185">Reference proteome</keyword>
<dbReference type="EMBL" id="JADYXP020000009">
    <property type="protein sequence ID" value="KAL0116892.1"/>
    <property type="molecule type" value="Genomic_DNA"/>
</dbReference>
<dbReference type="Proteomes" id="UP001430953">
    <property type="component" value="Unassembled WGS sequence"/>
</dbReference>
<organism evidence="1 2">
    <name type="scientific">Cardiocondyla obscurior</name>
    <dbReference type="NCBI Taxonomy" id="286306"/>
    <lineage>
        <taxon>Eukaryota</taxon>
        <taxon>Metazoa</taxon>
        <taxon>Ecdysozoa</taxon>
        <taxon>Arthropoda</taxon>
        <taxon>Hexapoda</taxon>
        <taxon>Insecta</taxon>
        <taxon>Pterygota</taxon>
        <taxon>Neoptera</taxon>
        <taxon>Endopterygota</taxon>
        <taxon>Hymenoptera</taxon>
        <taxon>Apocrita</taxon>
        <taxon>Aculeata</taxon>
        <taxon>Formicoidea</taxon>
        <taxon>Formicidae</taxon>
        <taxon>Myrmicinae</taxon>
        <taxon>Cardiocondyla</taxon>
    </lineage>
</organism>
<gene>
    <name evidence="1" type="ORF">PUN28_010038</name>
</gene>
<reference evidence="1 2" key="1">
    <citation type="submission" date="2023-03" db="EMBL/GenBank/DDBJ databases">
        <title>High recombination rates correlate with genetic variation in Cardiocondyla obscurior ants.</title>
        <authorList>
            <person name="Errbii M."/>
        </authorList>
    </citation>
    <scope>NUCLEOTIDE SEQUENCE [LARGE SCALE GENOMIC DNA]</scope>
    <source>
        <strain evidence="1">Alpha-2009</strain>
        <tissue evidence="1">Whole body</tissue>
    </source>
</reference>
<accession>A0AAW2FSN6</accession>
<evidence type="ECO:0000313" key="1">
    <source>
        <dbReference type="EMBL" id="KAL0116892.1"/>
    </source>
</evidence>
<name>A0AAW2FSN6_9HYME</name>
<evidence type="ECO:0000313" key="2">
    <source>
        <dbReference type="Proteomes" id="UP001430953"/>
    </source>
</evidence>